<proteinExistence type="predicted"/>
<evidence type="ECO:0000313" key="3">
    <source>
        <dbReference type="Proteomes" id="UP000292702"/>
    </source>
</evidence>
<evidence type="ECO:0000313" key="2">
    <source>
        <dbReference type="EMBL" id="TCD59930.1"/>
    </source>
</evidence>
<dbReference type="AlphaFoldDB" id="A0A4R0QZZ4"/>
<feature type="region of interest" description="Disordered" evidence="1">
    <location>
        <begin position="82"/>
        <end position="155"/>
    </location>
</feature>
<keyword evidence="3" id="KW-1185">Reference proteome</keyword>
<evidence type="ECO:0000256" key="1">
    <source>
        <dbReference type="SAM" id="MobiDB-lite"/>
    </source>
</evidence>
<sequence>MARLNAYHGRVRSCLVAVVFVFHYPLSTPPGPKTSNLAIHQHHPLDPAPTHSLALCFNAHLYPVNRLLAIAVSVPNIPSPVDPQPQDLQCRQNRAPASATYSHALTHATPRRASRPSPPFSRHRRFCVHHLHPTSPRPQELSPSSNSTPAAASSSHILPHAALRRAALSVSPFSRNLNICLRPPGHPDFQGFSKLRISQTRWFAVQPIYSGITPSESPVSRPSRARAIPCASGEGMKMADFGQISKWSYQIDVVVKLRRFGARRMGRMQRA</sequence>
<comment type="caution">
    <text evidence="2">The sequence shown here is derived from an EMBL/GenBank/DDBJ whole genome shotgun (WGS) entry which is preliminary data.</text>
</comment>
<gene>
    <name evidence="2" type="ORF">EIP91_011038</name>
</gene>
<feature type="compositionally biased region" description="Low complexity" evidence="1">
    <location>
        <begin position="142"/>
        <end position="155"/>
    </location>
</feature>
<dbReference type="EMBL" id="RWJN01000698">
    <property type="protein sequence ID" value="TCD59930.1"/>
    <property type="molecule type" value="Genomic_DNA"/>
</dbReference>
<name>A0A4R0QZZ4_9APHY</name>
<protein>
    <submittedName>
        <fullName evidence="2">Uncharacterized protein</fullName>
    </submittedName>
</protein>
<reference evidence="2 3" key="1">
    <citation type="submission" date="2018-11" db="EMBL/GenBank/DDBJ databases">
        <title>Genome assembly of Steccherinum ochraceum LE-BIN_3174, the white-rot fungus of the Steccherinaceae family (The Residual Polyporoid clade, Polyporales, Basidiomycota).</title>
        <authorList>
            <person name="Fedorova T.V."/>
            <person name="Glazunova O.A."/>
            <person name="Landesman E.O."/>
            <person name="Moiseenko K.V."/>
            <person name="Psurtseva N.V."/>
            <person name="Savinova O.S."/>
            <person name="Shakhova N.V."/>
            <person name="Tyazhelova T.V."/>
            <person name="Vasina D.V."/>
        </authorList>
    </citation>
    <scope>NUCLEOTIDE SEQUENCE [LARGE SCALE GENOMIC DNA]</scope>
    <source>
        <strain evidence="2 3">LE-BIN_3174</strain>
    </source>
</reference>
<dbReference type="Proteomes" id="UP000292702">
    <property type="component" value="Unassembled WGS sequence"/>
</dbReference>
<accession>A0A4R0QZZ4</accession>
<organism evidence="2 3">
    <name type="scientific">Steccherinum ochraceum</name>
    <dbReference type="NCBI Taxonomy" id="92696"/>
    <lineage>
        <taxon>Eukaryota</taxon>
        <taxon>Fungi</taxon>
        <taxon>Dikarya</taxon>
        <taxon>Basidiomycota</taxon>
        <taxon>Agaricomycotina</taxon>
        <taxon>Agaricomycetes</taxon>
        <taxon>Polyporales</taxon>
        <taxon>Steccherinaceae</taxon>
        <taxon>Steccherinum</taxon>
    </lineage>
</organism>
<feature type="compositionally biased region" description="Basic residues" evidence="1">
    <location>
        <begin position="121"/>
        <end position="132"/>
    </location>
</feature>